<evidence type="ECO:0000256" key="12">
    <source>
        <dbReference type="ARBA" id="ARBA00051722"/>
    </source>
</evidence>
<dbReference type="SFLD" id="SFLDG01129">
    <property type="entry name" value="C1.5:_HAD__Beta-PGM__Phosphata"/>
    <property type="match status" value="1"/>
</dbReference>
<feature type="compositionally biased region" description="Low complexity" evidence="16">
    <location>
        <begin position="116"/>
        <end position="126"/>
    </location>
</feature>
<evidence type="ECO:0000256" key="10">
    <source>
        <dbReference type="ARBA" id="ARBA00023163"/>
    </source>
</evidence>
<accession>A0A815D7G8</accession>
<evidence type="ECO:0000256" key="16">
    <source>
        <dbReference type="SAM" id="MobiDB-lite"/>
    </source>
</evidence>
<dbReference type="GO" id="GO:2001240">
    <property type="term" value="P:negative regulation of extrinsic apoptotic signaling pathway in absence of ligand"/>
    <property type="evidence" value="ECO:0007669"/>
    <property type="project" value="TreeGrafter"/>
</dbReference>
<dbReference type="Proteomes" id="UP000663854">
    <property type="component" value="Unassembled WGS sequence"/>
</dbReference>
<comment type="caution">
    <text evidence="18">The sequence shown here is derived from an EMBL/GenBank/DDBJ whole genome shotgun (WGS) entry which is preliminary data.</text>
</comment>
<dbReference type="GO" id="GO:0030154">
    <property type="term" value="P:cell differentiation"/>
    <property type="evidence" value="ECO:0007669"/>
    <property type="project" value="TreeGrafter"/>
</dbReference>
<dbReference type="InterPro" id="IPR006545">
    <property type="entry name" value="EYA_dom"/>
</dbReference>
<evidence type="ECO:0000256" key="7">
    <source>
        <dbReference type="ARBA" id="ARBA00022912"/>
    </source>
</evidence>
<sequence>MASYSFSSPGYVNIPPYYNTTPNSCSGLNFQYSLPESYTTNGTSSVSTSSGTLPYSTQPAFDPTYYHQFPPSFSYPYYPSSAYPSPYTSNQLTTALKPSEEYQNESIPLSIHDHSNPSTSNSPSPSIKIDGKICSTSKSKTNRNRNKIQQLSPDLDNNIERIFIWDLDETIIILHSLLTGSYAQHYQKDPQAAMNLGLRMEEIIFNLADTNLFFNDLEECDQVHIDDTSSDDNGQDLSNYNFSTDGFNSSSSSSNMNNTVRGGVDWMRKLAFRYRRIKDIYNNYRMDIQHLLGQQKYEELRQLRLDIETFTGSWLTLASKALNIIKQRKNCINVLVTTCPLVQGLSKVLLHGLGSVFDVENIYSATKIGRDNCFERIHTRFGRKPTYVVIGDGRDEELAAKQLNWPFWRINEHQNLTALVHALEWQFL</sequence>
<dbReference type="InterPro" id="IPR042577">
    <property type="entry name" value="EYA_dom_metazoan"/>
</dbReference>
<keyword evidence="4 14" id="KW-0479">Metal-binding</keyword>
<keyword evidence="19" id="KW-1185">Reference proteome</keyword>
<dbReference type="NCBIfam" id="TIGR01658">
    <property type="entry name" value="EYA-cons_domain"/>
    <property type="match status" value="1"/>
</dbReference>
<proteinExistence type="inferred from homology"/>
<feature type="region of interest" description="Disordered" evidence="16">
    <location>
        <begin position="109"/>
        <end position="144"/>
    </location>
</feature>
<dbReference type="InterPro" id="IPR028472">
    <property type="entry name" value="EYA"/>
</dbReference>
<dbReference type="AlphaFoldDB" id="A0A815D7G8"/>
<evidence type="ECO:0000256" key="2">
    <source>
        <dbReference type="ARBA" id="ARBA00010501"/>
    </source>
</evidence>
<keyword evidence="10" id="KW-0804">Transcription</keyword>
<dbReference type="CDD" id="cd02601">
    <property type="entry name" value="HAD_Eya"/>
    <property type="match status" value="1"/>
</dbReference>
<evidence type="ECO:0000256" key="4">
    <source>
        <dbReference type="ARBA" id="ARBA00022723"/>
    </source>
</evidence>
<keyword evidence="8 15" id="KW-0805">Transcription regulation</keyword>
<dbReference type="EC" id="3.1.3.48" evidence="15"/>
<dbReference type="EMBL" id="CAJNOL010001129">
    <property type="protein sequence ID" value="CAF1294199.1"/>
    <property type="molecule type" value="Genomic_DNA"/>
</dbReference>
<evidence type="ECO:0000256" key="13">
    <source>
        <dbReference type="PIRSR" id="PIRSR628472-1"/>
    </source>
</evidence>
<organism evidence="18 19">
    <name type="scientific">Rotaria sordida</name>
    <dbReference type="NCBI Taxonomy" id="392033"/>
    <lineage>
        <taxon>Eukaryota</taxon>
        <taxon>Metazoa</taxon>
        <taxon>Spiralia</taxon>
        <taxon>Gnathifera</taxon>
        <taxon>Rotifera</taxon>
        <taxon>Eurotatoria</taxon>
        <taxon>Bdelloidea</taxon>
        <taxon>Philodinida</taxon>
        <taxon>Philodinidae</taxon>
        <taxon>Rotaria</taxon>
    </lineage>
</organism>
<feature type="active site" description="Proton donor" evidence="13">
    <location>
        <position position="168"/>
    </location>
</feature>
<comment type="similarity">
    <text evidence="2 15">Belongs to the HAD-like hydrolase superfamily. EYA family.</text>
</comment>
<evidence type="ECO:0000256" key="11">
    <source>
        <dbReference type="ARBA" id="ARBA00023242"/>
    </source>
</evidence>
<keyword evidence="6 14" id="KW-0460">Magnesium</keyword>
<dbReference type="PANTHER" id="PTHR10190">
    <property type="entry name" value="EYES ABSENT"/>
    <property type="match status" value="1"/>
</dbReference>
<dbReference type="SFLD" id="SFLDS00003">
    <property type="entry name" value="Haloacid_Dehalogenase"/>
    <property type="match status" value="1"/>
</dbReference>
<dbReference type="Proteomes" id="UP000663870">
    <property type="component" value="Unassembled WGS sequence"/>
</dbReference>
<gene>
    <name evidence="18" type="ORF">JXQ802_LOCUS29161</name>
    <name evidence="17" type="ORF">PYM288_LOCUS10916</name>
</gene>
<comment type="cofactor">
    <cofactor evidence="14 15">
        <name>Mg(2+)</name>
        <dbReference type="ChEBI" id="CHEBI:18420"/>
    </cofactor>
    <text evidence="14 15">Binds 1 Mg(2+) ion per subunit.</text>
</comment>
<dbReference type="InterPro" id="IPR038102">
    <property type="entry name" value="EYA_dom_sf"/>
</dbReference>
<dbReference type="GO" id="GO:0005634">
    <property type="term" value="C:nucleus"/>
    <property type="evidence" value="ECO:0007669"/>
    <property type="project" value="UniProtKB-SubCell"/>
</dbReference>
<keyword evidence="3" id="KW-0217">Developmental protein</keyword>
<evidence type="ECO:0000256" key="3">
    <source>
        <dbReference type="ARBA" id="ARBA00022473"/>
    </source>
</evidence>
<keyword evidence="11" id="KW-0539">Nucleus</keyword>
<keyword evidence="9" id="KW-0010">Activator</keyword>
<dbReference type="PANTHER" id="PTHR10190:SF16">
    <property type="entry name" value="DEVELOPMENTAL PROTEIN EYES ABSENT"/>
    <property type="match status" value="1"/>
</dbReference>
<evidence type="ECO:0000313" key="18">
    <source>
        <dbReference type="EMBL" id="CAF1294199.1"/>
    </source>
</evidence>
<dbReference type="EMBL" id="CAJNOH010000177">
    <property type="protein sequence ID" value="CAF0928320.1"/>
    <property type="molecule type" value="Genomic_DNA"/>
</dbReference>
<evidence type="ECO:0000256" key="5">
    <source>
        <dbReference type="ARBA" id="ARBA00022801"/>
    </source>
</evidence>
<evidence type="ECO:0000256" key="1">
    <source>
        <dbReference type="ARBA" id="ARBA00004123"/>
    </source>
</evidence>
<evidence type="ECO:0000256" key="8">
    <source>
        <dbReference type="ARBA" id="ARBA00023015"/>
    </source>
</evidence>
<keyword evidence="7 15" id="KW-0904">Protein phosphatase</keyword>
<evidence type="ECO:0000256" key="9">
    <source>
        <dbReference type="ARBA" id="ARBA00023159"/>
    </source>
</evidence>
<feature type="binding site" evidence="14">
    <location>
        <position position="392"/>
    </location>
    <ligand>
        <name>Mg(2+)</name>
        <dbReference type="ChEBI" id="CHEBI:18420"/>
    </ligand>
</feature>
<protein>
    <recommendedName>
        <fullName evidence="15">Eyes absent homolog</fullName>
        <ecNumber evidence="15">3.1.3.48</ecNumber>
    </recommendedName>
</protein>
<comment type="catalytic activity">
    <reaction evidence="12 15">
        <text>O-phospho-L-tyrosyl-[protein] + H2O = L-tyrosyl-[protein] + phosphate</text>
        <dbReference type="Rhea" id="RHEA:10684"/>
        <dbReference type="Rhea" id="RHEA-COMP:10136"/>
        <dbReference type="Rhea" id="RHEA-COMP:20101"/>
        <dbReference type="ChEBI" id="CHEBI:15377"/>
        <dbReference type="ChEBI" id="CHEBI:43474"/>
        <dbReference type="ChEBI" id="CHEBI:46858"/>
        <dbReference type="ChEBI" id="CHEBI:61978"/>
        <dbReference type="EC" id="3.1.3.48"/>
    </reaction>
</comment>
<feature type="binding site" evidence="14">
    <location>
        <position position="168"/>
    </location>
    <ligand>
        <name>Mg(2+)</name>
        <dbReference type="ChEBI" id="CHEBI:18420"/>
    </ligand>
</feature>
<reference evidence="18" key="1">
    <citation type="submission" date="2021-02" db="EMBL/GenBank/DDBJ databases">
        <authorList>
            <person name="Nowell W R."/>
        </authorList>
    </citation>
    <scope>NUCLEOTIDE SEQUENCE</scope>
</reference>
<evidence type="ECO:0000313" key="17">
    <source>
        <dbReference type="EMBL" id="CAF0928320.1"/>
    </source>
</evidence>
<evidence type="ECO:0000256" key="15">
    <source>
        <dbReference type="RuleBase" id="RU362036"/>
    </source>
</evidence>
<dbReference type="Gene3D" id="3.40.50.12350">
    <property type="match status" value="1"/>
</dbReference>
<feature type="active site" description="Nucleophile" evidence="13">
    <location>
        <position position="166"/>
    </location>
</feature>
<evidence type="ECO:0000256" key="6">
    <source>
        <dbReference type="ARBA" id="ARBA00022842"/>
    </source>
</evidence>
<keyword evidence="5 15" id="KW-0378">Hydrolase</keyword>
<comment type="subcellular location">
    <subcellularLocation>
        <location evidence="1">Nucleus</location>
    </subcellularLocation>
</comment>
<name>A0A815D7G8_9BILA</name>
<evidence type="ECO:0000313" key="19">
    <source>
        <dbReference type="Proteomes" id="UP000663870"/>
    </source>
</evidence>
<dbReference type="GO" id="GO:0046872">
    <property type="term" value="F:metal ion binding"/>
    <property type="evidence" value="ECO:0007669"/>
    <property type="project" value="UniProtKB-KW"/>
</dbReference>
<dbReference type="Pfam" id="PF00702">
    <property type="entry name" value="Hydrolase"/>
    <property type="match status" value="1"/>
</dbReference>
<feature type="binding site" evidence="14">
    <location>
        <position position="166"/>
    </location>
    <ligand>
        <name>Mg(2+)</name>
        <dbReference type="ChEBI" id="CHEBI:18420"/>
    </ligand>
</feature>
<dbReference type="GO" id="GO:0004725">
    <property type="term" value="F:protein tyrosine phosphatase activity"/>
    <property type="evidence" value="ECO:0007669"/>
    <property type="project" value="UniProtKB-EC"/>
</dbReference>
<dbReference type="GO" id="GO:0045739">
    <property type="term" value="P:positive regulation of DNA repair"/>
    <property type="evidence" value="ECO:0007669"/>
    <property type="project" value="TreeGrafter"/>
</dbReference>
<evidence type="ECO:0000256" key="14">
    <source>
        <dbReference type="PIRSR" id="PIRSR628472-2"/>
    </source>
</evidence>